<reference evidence="2" key="2">
    <citation type="submission" date="2020-09" db="EMBL/GenBank/DDBJ databases">
        <authorList>
            <person name="Sun Q."/>
            <person name="Ohkuma M."/>
        </authorList>
    </citation>
    <scope>NUCLEOTIDE SEQUENCE</scope>
    <source>
        <strain evidence="2">JCM 4059</strain>
    </source>
</reference>
<feature type="compositionally biased region" description="Low complexity" evidence="1">
    <location>
        <begin position="36"/>
        <end position="49"/>
    </location>
</feature>
<organism evidence="2 3">
    <name type="scientific">Streptomyces mashuensis</name>
    <dbReference type="NCBI Taxonomy" id="33904"/>
    <lineage>
        <taxon>Bacteria</taxon>
        <taxon>Bacillati</taxon>
        <taxon>Actinomycetota</taxon>
        <taxon>Actinomycetes</taxon>
        <taxon>Kitasatosporales</taxon>
        <taxon>Streptomycetaceae</taxon>
        <taxon>Streptomyces</taxon>
    </lineage>
</organism>
<accession>A0A919B5S6</accession>
<dbReference type="AlphaFoldDB" id="A0A919B5S6"/>
<name>A0A919B5S6_9ACTN</name>
<dbReference type="EMBL" id="BNBD01000008">
    <property type="protein sequence ID" value="GHF55471.1"/>
    <property type="molecule type" value="Genomic_DNA"/>
</dbReference>
<gene>
    <name evidence="2" type="ORF">GCM10010218_41240</name>
</gene>
<keyword evidence="3" id="KW-1185">Reference proteome</keyword>
<sequence length="49" mass="4814">MLAAVSRTLMHGANGMTCSTSAFSPATAPPSLPCSATRAAAAPRAVPRG</sequence>
<reference evidence="2" key="1">
    <citation type="journal article" date="2014" name="Int. J. Syst. Evol. Microbiol.">
        <title>Complete genome sequence of Corynebacterium casei LMG S-19264T (=DSM 44701T), isolated from a smear-ripened cheese.</title>
        <authorList>
            <consortium name="US DOE Joint Genome Institute (JGI-PGF)"/>
            <person name="Walter F."/>
            <person name="Albersmeier A."/>
            <person name="Kalinowski J."/>
            <person name="Ruckert C."/>
        </authorList>
    </citation>
    <scope>NUCLEOTIDE SEQUENCE</scope>
    <source>
        <strain evidence="2">JCM 4059</strain>
    </source>
</reference>
<evidence type="ECO:0000256" key="1">
    <source>
        <dbReference type="SAM" id="MobiDB-lite"/>
    </source>
</evidence>
<protein>
    <submittedName>
        <fullName evidence="2">Uncharacterized protein</fullName>
    </submittedName>
</protein>
<evidence type="ECO:0000313" key="2">
    <source>
        <dbReference type="EMBL" id="GHF55471.1"/>
    </source>
</evidence>
<dbReference type="Proteomes" id="UP000638313">
    <property type="component" value="Unassembled WGS sequence"/>
</dbReference>
<evidence type="ECO:0000313" key="3">
    <source>
        <dbReference type="Proteomes" id="UP000638313"/>
    </source>
</evidence>
<feature type="region of interest" description="Disordered" evidence="1">
    <location>
        <begin position="14"/>
        <end position="49"/>
    </location>
</feature>
<proteinExistence type="predicted"/>
<comment type="caution">
    <text evidence="2">The sequence shown here is derived from an EMBL/GenBank/DDBJ whole genome shotgun (WGS) entry which is preliminary data.</text>
</comment>